<organism evidence="2 3">
    <name type="scientific">Brassica napus</name>
    <name type="common">Rape</name>
    <dbReference type="NCBI Taxonomy" id="3708"/>
    <lineage>
        <taxon>Eukaryota</taxon>
        <taxon>Viridiplantae</taxon>
        <taxon>Streptophyta</taxon>
        <taxon>Embryophyta</taxon>
        <taxon>Tracheophyta</taxon>
        <taxon>Spermatophyta</taxon>
        <taxon>Magnoliopsida</taxon>
        <taxon>eudicotyledons</taxon>
        <taxon>Gunneridae</taxon>
        <taxon>Pentapetalae</taxon>
        <taxon>rosids</taxon>
        <taxon>malvids</taxon>
        <taxon>Brassicales</taxon>
        <taxon>Brassicaceae</taxon>
        <taxon>Brassiceae</taxon>
        <taxon>Brassica</taxon>
    </lineage>
</organism>
<sequence>MYKLCFITIVNQKVCTTGWFPSRCVLPVTVVAGEREEVMGGS</sequence>
<dbReference type="Gramene" id="CDY16464">
    <property type="protein sequence ID" value="CDY16464"/>
    <property type="gene ID" value="GSBRNA2T00091031001"/>
</dbReference>
<keyword evidence="3" id="KW-1185">Reference proteome</keyword>
<dbReference type="EMBL" id="LK032064">
    <property type="protein sequence ID" value="CDY16464.1"/>
    <property type="molecule type" value="Genomic_DNA"/>
</dbReference>
<protein>
    <submittedName>
        <fullName evidence="1">(rape) hypothetical protein</fullName>
    </submittedName>
    <submittedName>
        <fullName evidence="2">BnaA08g03030D protein</fullName>
    </submittedName>
</protein>
<accession>A0A078FU25</accession>
<evidence type="ECO:0000313" key="1">
    <source>
        <dbReference type="EMBL" id="CAF2218204.1"/>
    </source>
</evidence>
<gene>
    <name evidence="2" type="primary">BnaA08g03030D</name>
    <name evidence="1" type="ORF">DARMORV10_A08P04440.1</name>
    <name evidence="2" type="ORF">GSBRNA2T00091031001</name>
</gene>
<dbReference type="Proteomes" id="UP000028999">
    <property type="component" value="Unassembled WGS sequence"/>
</dbReference>
<evidence type="ECO:0000313" key="3">
    <source>
        <dbReference type="Proteomes" id="UP000028999"/>
    </source>
</evidence>
<name>A0A078FU25_BRANA</name>
<dbReference type="AlphaFoldDB" id="A0A078FU25"/>
<reference evidence="2 3" key="1">
    <citation type="journal article" date="2014" name="Science">
        <title>Plant genetics. Early allopolyploid evolution in the post-Neolithic Brassica napus oilseed genome.</title>
        <authorList>
            <person name="Chalhoub B."/>
            <person name="Denoeud F."/>
            <person name="Liu S."/>
            <person name="Parkin I.A."/>
            <person name="Tang H."/>
            <person name="Wang X."/>
            <person name="Chiquet J."/>
            <person name="Belcram H."/>
            <person name="Tong C."/>
            <person name="Samans B."/>
            <person name="Correa M."/>
            <person name="Da Silva C."/>
            <person name="Just J."/>
            <person name="Falentin C."/>
            <person name="Koh C.S."/>
            <person name="Le Clainche I."/>
            <person name="Bernard M."/>
            <person name="Bento P."/>
            <person name="Noel B."/>
            <person name="Labadie K."/>
            <person name="Alberti A."/>
            <person name="Charles M."/>
            <person name="Arnaud D."/>
            <person name="Guo H."/>
            <person name="Daviaud C."/>
            <person name="Alamery S."/>
            <person name="Jabbari K."/>
            <person name="Zhao M."/>
            <person name="Edger P.P."/>
            <person name="Chelaifa H."/>
            <person name="Tack D."/>
            <person name="Lassalle G."/>
            <person name="Mestiri I."/>
            <person name="Schnel N."/>
            <person name="Le Paslier M.C."/>
            <person name="Fan G."/>
            <person name="Renault V."/>
            <person name="Bayer P.E."/>
            <person name="Golicz A.A."/>
            <person name="Manoli S."/>
            <person name="Lee T.H."/>
            <person name="Thi V.H."/>
            <person name="Chalabi S."/>
            <person name="Hu Q."/>
            <person name="Fan C."/>
            <person name="Tollenaere R."/>
            <person name="Lu Y."/>
            <person name="Battail C."/>
            <person name="Shen J."/>
            <person name="Sidebottom C.H."/>
            <person name="Wang X."/>
            <person name="Canaguier A."/>
            <person name="Chauveau A."/>
            <person name="Berard A."/>
            <person name="Deniot G."/>
            <person name="Guan M."/>
            <person name="Liu Z."/>
            <person name="Sun F."/>
            <person name="Lim Y.P."/>
            <person name="Lyons E."/>
            <person name="Town C.D."/>
            <person name="Bancroft I."/>
            <person name="Wang X."/>
            <person name="Meng J."/>
            <person name="Ma J."/>
            <person name="Pires J.C."/>
            <person name="King G.J."/>
            <person name="Brunel D."/>
            <person name="Delourme R."/>
            <person name="Renard M."/>
            <person name="Aury J.M."/>
            <person name="Adams K.L."/>
            <person name="Batley J."/>
            <person name="Snowdon R.J."/>
            <person name="Tost J."/>
            <person name="Edwards D."/>
            <person name="Zhou Y."/>
            <person name="Hua W."/>
            <person name="Sharpe A.G."/>
            <person name="Paterson A.H."/>
            <person name="Guan C."/>
            <person name="Wincker P."/>
        </authorList>
    </citation>
    <scope>NUCLEOTIDE SEQUENCE [LARGE SCALE GENOMIC DNA]</scope>
    <source>
        <strain evidence="3">cv. Darmor-bzh</strain>
    </source>
</reference>
<dbReference type="EMBL" id="HG994362">
    <property type="protein sequence ID" value="CAF2218204.1"/>
    <property type="molecule type" value="Genomic_DNA"/>
</dbReference>
<proteinExistence type="predicted"/>
<reference evidence="2" key="2">
    <citation type="submission" date="2014-06" db="EMBL/GenBank/DDBJ databases">
        <authorList>
            <person name="Genoscope - CEA"/>
        </authorList>
    </citation>
    <scope>NUCLEOTIDE SEQUENCE</scope>
</reference>
<evidence type="ECO:0000313" key="2">
    <source>
        <dbReference type="EMBL" id="CDY16464.1"/>
    </source>
</evidence>
<reference evidence="1" key="3">
    <citation type="submission" date="2021-01" db="EMBL/GenBank/DDBJ databases">
        <authorList>
            <consortium name="Genoscope - CEA"/>
            <person name="William W."/>
        </authorList>
    </citation>
    <scope>NUCLEOTIDE SEQUENCE</scope>
</reference>
<dbReference type="Proteomes" id="UP001295469">
    <property type="component" value="Chromosome A08"/>
</dbReference>
<dbReference type="PaxDb" id="3708-A0A078FU25"/>